<dbReference type="InterPro" id="IPR042296">
    <property type="entry name" value="tRNA_met_Trm1_C"/>
</dbReference>
<keyword evidence="6 8" id="KW-0694">RNA-binding</keyword>
<comment type="similarity">
    <text evidence="8">Belongs to the class I-like SAM-binding methyltransferase superfamily. Trm1 family.</text>
</comment>
<evidence type="ECO:0000313" key="9">
    <source>
        <dbReference type="EMBL" id="HHM43997.1"/>
    </source>
</evidence>
<dbReference type="SUPFAM" id="SSF53335">
    <property type="entry name" value="S-adenosyl-L-methionine-dependent methyltransferases"/>
    <property type="match status" value="1"/>
</dbReference>
<dbReference type="Gene3D" id="3.40.50.150">
    <property type="entry name" value="Vaccinia Virus protein VP39"/>
    <property type="match status" value="1"/>
</dbReference>
<evidence type="ECO:0000256" key="5">
    <source>
        <dbReference type="ARBA" id="ARBA00022694"/>
    </source>
</evidence>
<evidence type="ECO:0000256" key="8">
    <source>
        <dbReference type="PROSITE-ProRule" id="PRU00958"/>
    </source>
</evidence>
<dbReference type="GO" id="GO:0160104">
    <property type="term" value="F:tRNA (guanine(26)-N2)-dimethyltransferase activity"/>
    <property type="evidence" value="ECO:0007669"/>
    <property type="project" value="UniProtKB-EC"/>
</dbReference>
<keyword evidence="1 8" id="KW-0820">tRNA-binding</keyword>
<accession>A0A7J3VSA9</accession>
<dbReference type="InterPro" id="IPR029063">
    <property type="entry name" value="SAM-dependent_MTases_sf"/>
</dbReference>
<dbReference type="EMBL" id="DRXH01000058">
    <property type="protein sequence ID" value="HHM43997.1"/>
    <property type="molecule type" value="Genomic_DNA"/>
</dbReference>
<name>A0A7J3VSA9_CALS0</name>
<proteinExistence type="inferred from homology"/>
<keyword evidence="4 8" id="KW-0949">S-adenosyl-L-methionine</keyword>
<evidence type="ECO:0000256" key="1">
    <source>
        <dbReference type="ARBA" id="ARBA00022555"/>
    </source>
</evidence>
<dbReference type="InterPro" id="IPR002905">
    <property type="entry name" value="Trm1"/>
</dbReference>
<dbReference type="GO" id="GO:0000049">
    <property type="term" value="F:tRNA binding"/>
    <property type="evidence" value="ECO:0007669"/>
    <property type="project" value="UniProtKB-UniRule"/>
</dbReference>
<gene>
    <name evidence="9" type="ORF">ENM31_01690</name>
</gene>
<dbReference type="PANTHER" id="PTHR10631:SF3">
    <property type="entry name" value="TRNA (GUANINE(26)-N(2))-DIMETHYLTRANSFERASE"/>
    <property type="match status" value="1"/>
</dbReference>
<organism evidence="9">
    <name type="scientific">Caldiarchaeum subterraneum</name>
    <dbReference type="NCBI Taxonomy" id="311458"/>
    <lineage>
        <taxon>Archaea</taxon>
        <taxon>Nitrososphaerota</taxon>
        <taxon>Candidatus Caldarchaeales</taxon>
        <taxon>Candidatus Caldarchaeaceae</taxon>
        <taxon>Candidatus Caldarchaeum</taxon>
    </lineage>
</organism>
<evidence type="ECO:0000256" key="4">
    <source>
        <dbReference type="ARBA" id="ARBA00022691"/>
    </source>
</evidence>
<dbReference type="PANTHER" id="PTHR10631">
    <property type="entry name" value="N 2 ,N 2 -DIMETHYLGUANOSINE TRNA METHYLTRANSFERASE"/>
    <property type="match status" value="1"/>
</dbReference>
<dbReference type="GO" id="GO:0002940">
    <property type="term" value="P:tRNA N2-guanine methylation"/>
    <property type="evidence" value="ECO:0007669"/>
    <property type="project" value="TreeGrafter"/>
</dbReference>
<keyword evidence="2 8" id="KW-0489">Methyltransferase</keyword>
<keyword evidence="5 8" id="KW-0819">tRNA processing</keyword>
<evidence type="ECO:0000256" key="6">
    <source>
        <dbReference type="ARBA" id="ARBA00022884"/>
    </source>
</evidence>
<dbReference type="Pfam" id="PF02005">
    <property type="entry name" value="TRM"/>
    <property type="match status" value="1"/>
</dbReference>
<keyword evidence="3 8" id="KW-0808">Transferase</keyword>
<evidence type="ECO:0000256" key="7">
    <source>
        <dbReference type="ARBA" id="ARBA00039099"/>
    </source>
</evidence>
<protein>
    <recommendedName>
        <fullName evidence="7">tRNA (guanine(26)-N(2))-dimethyltransferase</fullName>
        <ecNumber evidence="7">2.1.1.216</ecNumber>
    </recommendedName>
</protein>
<dbReference type="EC" id="2.1.1.216" evidence="7"/>
<dbReference type="PROSITE" id="PS51626">
    <property type="entry name" value="SAM_MT_TRM1"/>
    <property type="match status" value="1"/>
</dbReference>
<reference evidence="9" key="1">
    <citation type="journal article" date="2020" name="mSystems">
        <title>Genome- and Community-Level Interaction Insights into Carbon Utilization and Element Cycling Functions of Hydrothermarchaeota in Hydrothermal Sediment.</title>
        <authorList>
            <person name="Zhou Z."/>
            <person name="Liu Y."/>
            <person name="Xu W."/>
            <person name="Pan J."/>
            <person name="Luo Z.H."/>
            <person name="Li M."/>
        </authorList>
    </citation>
    <scope>NUCLEOTIDE SEQUENCE [LARGE SCALE GENOMIC DNA]</scope>
    <source>
        <strain evidence="9">SpSt-1074</strain>
    </source>
</reference>
<dbReference type="Gene3D" id="3.30.56.70">
    <property type="entry name" value="N2,N2-dimethylguanosine tRNA methyltransferase, C-terminal domain"/>
    <property type="match status" value="1"/>
</dbReference>
<evidence type="ECO:0000256" key="2">
    <source>
        <dbReference type="ARBA" id="ARBA00022603"/>
    </source>
</evidence>
<sequence>MAEELSQLPELGFPAKWYVEGMVKFLAPAFPTTRVGEPTAPTSWPVFYNPFSALSRDLTIILARTFERKGVAAEPLAGSGVRSIRLLVETSNIVKALMNDVNPTAVRVMKINTELNKVSDRTEVFESDAAVFLTGRSSRRDRVYYVDVDPVGAPAKFVENSLRAVENDGFLGVSATDLAALVGNHPEACFRKYGLLSGRTYFGKEVALRLLSSFVVQRAASLNVAARPVLSVYHRHFVRIFFRVSRGRSRVIKLLESLGWIQACNSLHHAQHPLTSPPGLRCVSCGGRAVMIGPAWLGPLHDQGLVEKMTGQTGELHAAQKILRKVAEEVDVVGFFPVDLLARASRRHPPSPARLVEGLRETGYRASLTHVDPTGVKTDAPVDRVLRVFV</sequence>
<dbReference type="AlphaFoldDB" id="A0A7J3VSA9"/>
<comment type="caution">
    <text evidence="9">The sequence shown here is derived from an EMBL/GenBank/DDBJ whole genome shotgun (WGS) entry which is preliminary data.</text>
</comment>
<evidence type="ECO:0000256" key="3">
    <source>
        <dbReference type="ARBA" id="ARBA00022679"/>
    </source>
</evidence>